<dbReference type="Proteomes" id="UP001489004">
    <property type="component" value="Unassembled WGS sequence"/>
</dbReference>
<dbReference type="PANTHER" id="PTHR12461">
    <property type="entry name" value="HYPOXIA-INDUCIBLE FACTOR 1 ALPHA INHIBITOR-RELATED"/>
    <property type="match status" value="1"/>
</dbReference>
<evidence type="ECO:0000256" key="1">
    <source>
        <dbReference type="ARBA" id="ARBA00006801"/>
    </source>
</evidence>
<reference evidence="3 4" key="1">
    <citation type="journal article" date="2024" name="Nat. Commun.">
        <title>Phylogenomics reveals the evolutionary origins of lichenization in chlorophyte algae.</title>
        <authorList>
            <person name="Puginier C."/>
            <person name="Libourel C."/>
            <person name="Otte J."/>
            <person name="Skaloud P."/>
            <person name="Haon M."/>
            <person name="Grisel S."/>
            <person name="Petersen M."/>
            <person name="Berrin J.G."/>
            <person name="Delaux P.M."/>
            <person name="Dal Grande F."/>
            <person name="Keller J."/>
        </authorList>
    </citation>
    <scope>NUCLEOTIDE SEQUENCE [LARGE SCALE GENOMIC DNA]</scope>
    <source>
        <strain evidence="3 4">SAG 2043</strain>
    </source>
</reference>
<feature type="domain" description="JmjC" evidence="2">
    <location>
        <begin position="64"/>
        <end position="248"/>
    </location>
</feature>
<sequence>MGEQQITVAATPDALAQAQLPGPGSPRTFFVLPLERKLRVAEALSQICQAEISGGEEAEVLYVQHQNDSLTSQFEPLMIDITDHLSLWARAAFGTAQEATNFWLGNSRSSTSYHQDYYENIYCMVRGCKHFRLLAPCQKHRMDVRSYPVARYKESAAGLHPVLLSPAQSVPWSSVRSREPAAGPGCRCHPCWPTPLHVTVRAGEVLYLPACTWHHVSQSAGEEGCAIAVNYWFDVASDKLLSLLATLDQ</sequence>
<dbReference type="SMART" id="SM00558">
    <property type="entry name" value="JmjC"/>
    <property type="match status" value="1"/>
</dbReference>
<dbReference type="PANTHER" id="PTHR12461:SF99">
    <property type="entry name" value="BIFUNCTIONAL PEPTIDASE AND (3S)-LYSYL HYDROXYLASE JMJD7"/>
    <property type="match status" value="1"/>
</dbReference>
<accession>A0AAW1R689</accession>
<name>A0AAW1R689_9CHLO</name>
<gene>
    <name evidence="3" type="ORF">WJX72_003410</name>
</gene>
<comment type="similarity">
    <text evidence="1">Belongs to the JARID1 histone demethylase family.</text>
</comment>
<keyword evidence="4" id="KW-1185">Reference proteome</keyword>
<dbReference type="PROSITE" id="PS51184">
    <property type="entry name" value="JMJC"/>
    <property type="match status" value="1"/>
</dbReference>
<organism evidence="3 4">
    <name type="scientific">[Myrmecia] bisecta</name>
    <dbReference type="NCBI Taxonomy" id="41462"/>
    <lineage>
        <taxon>Eukaryota</taxon>
        <taxon>Viridiplantae</taxon>
        <taxon>Chlorophyta</taxon>
        <taxon>core chlorophytes</taxon>
        <taxon>Trebouxiophyceae</taxon>
        <taxon>Trebouxiales</taxon>
        <taxon>Trebouxiaceae</taxon>
        <taxon>Myrmecia</taxon>
    </lineage>
</organism>
<dbReference type="InterPro" id="IPR014710">
    <property type="entry name" value="RmlC-like_jellyroll"/>
</dbReference>
<dbReference type="EMBL" id="JALJOR010000001">
    <property type="protein sequence ID" value="KAK9829013.1"/>
    <property type="molecule type" value="Genomic_DNA"/>
</dbReference>
<dbReference type="InterPro" id="IPR041667">
    <property type="entry name" value="Cupin_8"/>
</dbReference>
<evidence type="ECO:0000313" key="4">
    <source>
        <dbReference type="Proteomes" id="UP001489004"/>
    </source>
</evidence>
<evidence type="ECO:0000313" key="3">
    <source>
        <dbReference type="EMBL" id="KAK9829013.1"/>
    </source>
</evidence>
<protein>
    <recommendedName>
        <fullName evidence="2">JmjC domain-containing protein</fullName>
    </recommendedName>
</protein>
<proteinExistence type="inferred from homology"/>
<dbReference type="SUPFAM" id="SSF51197">
    <property type="entry name" value="Clavaminate synthase-like"/>
    <property type="match status" value="1"/>
</dbReference>
<dbReference type="InterPro" id="IPR003347">
    <property type="entry name" value="JmjC_dom"/>
</dbReference>
<dbReference type="Pfam" id="PF13621">
    <property type="entry name" value="Cupin_8"/>
    <property type="match status" value="1"/>
</dbReference>
<evidence type="ECO:0000259" key="2">
    <source>
        <dbReference type="PROSITE" id="PS51184"/>
    </source>
</evidence>
<comment type="caution">
    <text evidence="3">The sequence shown here is derived from an EMBL/GenBank/DDBJ whole genome shotgun (WGS) entry which is preliminary data.</text>
</comment>
<dbReference type="AlphaFoldDB" id="A0AAW1R689"/>
<dbReference type="Gene3D" id="2.60.120.10">
    <property type="entry name" value="Jelly Rolls"/>
    <property type="match status" value="1"/>
</dbReference>